<dbReference type="Proteomes" id="UP000054988">
    <property type="component" value="Unassembled WGS sequence"/>
</dbReference>
<organism evidence="1 2">
    <name type="scientific">Moniliophthora roreri</name>
    <name type="common">Frosty pod rot fungus</name>
    <name type="synonym">Monilia roreri</name>
    <dbReference type="NCBI Taxonomy" id="221103"/>
    <lineage>
        <taxon>Eukaryota</taxon>
        <taxon>Fungi</taxon>
        <taxon>Dikarya</taxon>
        <taxon>Basidiomycota</taxon>
        <taxon>Agaricomycotina</taxon>
        <taxon>Agaricomycetes</taxon>
        <taxon>Agaricomycetidae</taxon>
        <taxon>Agaricales</taxon>
        <taxon>Marasmiineae</taxon>
        <taxon>Marasmiaceae</taxon>
        <taxon>Moniliophthora</taxon>
    </lineage>
</organism>
<evidence type="ECO:0000313" key="2">
    <source>
        <dbReference type="Proteomes" id="UP000054988"/>
    </source>
</evidence>
<evidence type="ECO:0000313" key="1">
    <source>
        <dbReference type="EMBL" id="KTB40246.1"/>
    </source>
</evidence>
<reference evidence="1 2" key="1">
    <citation type="submission" date="2015-12" db="EMBL/GenBank/DDBJ databases">
        <title>Draft genome sequence of Moniliophthora roreri, the causal agent of frosty pod rot of cacao.</title>
        <authorList>
            <person name="Aime M.C."/>
            <person name="Diaz-Valderrama J.R."/>
            <person name="Kijpornyongpan T."/>
            <person name="Phillips-Mora W."/>
        </authorList>
    </citation>
    <scope>NUCLEOTIDE SEQUENCE [LARGE SCALE GENOMIC DNA]</scope>
    <source>
        <strain evidence="1 2">MCA 2952</strain>
    </source>
</reference>
<gene>
    <name evidence="1" type="ORF">WG66_7146</name>
</gene>
<accession>A0A0W0FVI1</accession>
<dbReference type="EMBL" id="LATX01001593">
    <property type="protein sequence ID" value="KTB40246.1"/>
    <property type="molecule type" value="Genomic_DNA"/>
</dbReference>
<sequence length="49" mass="5876">MTRLALDHHDPRQVVRSNEQQQTAKWIWVDIKMNEDGIFQTVSHPARKY</sequence>
<name>A0A0W0FVI1_MONRR</name>
<comment type="caution">
    <text evidence="1">The sequence shown here is derived from an EMBL/GenBank/DDBJ whole genome shotgun (WGS) entry which is preliminary data.</text>
</comment>
<proteinExistence type="predicted"/>
<dbReference type="AlphaFoldDB" id="A0A0W0FVI1"/>
<protein>
    <submittedName>
        <fullName evidence="1">Uncharacterized protein</fullName>
    </submittedName>
</protein>